<dbReference type="PANTHER" id="PTHR11963">
    <property type="entry name" value="LEUCINE AMINOPEPTIDASE-RELATED"/>
    <property type="match status" value="1"/>
</dbReference>
<dbReference type="InterPro" id="IPR011356">
    <property type="entry name" value="Leucine_aapep/pepB"/>
</dbReference>
<dbReference type="AlphaFoldDB" id="A0A0X2NMG7"/>
<evidence type="ECO:0000256" key="7">
    <source>
        <dbReference type="ARBA" id="ARBA00050021"/>
    </source>
</evidence>
<dbReference type="InterPro" id="IPR000819">
    <property type="entry name" value="Peptidase_M17_C"/>
</dbReference>
<evidence type="ECO:0000313" key="10">
    <source>
        <dbReference type="EMBL" id="CUU66019.1"/>
    </source>
</evidence>
<evidence type="ECO:0000313" key="11">
    <source>
        <dbReference type="Proteomes" id="UP000182498"/>
    </source>
</evidence>
<evidence type="ECO:0000256" key="3">
    <source>
        <dbReference type="ARBA" id="ARBA00022670"/>
    </source>
</evidence>
<dbReference type="Pfam" id="PF00883">
    <property type="entry name" value="Peptidase_M17"/>
    <property type="match status" value="1"/>
</dbReference>
<evidence type="ECO:0000256" key="1">
    <source>
        <dbReference type="ARBA" id="ARBA00009528"/>
    </source>
</evidence>
<dbReference type="SUPFAM" id="SSF53187">
    <property type="entry name" value="Zn-dependent exopeptidases"/>
    <property type="match status" value="1"/>
</dbReference>
<keyword evidence="2 10" id="KW-0031">Aminopeptidase</keyword>
<dbReference type="OMA" id="CLAENMI"/>
<keyword evidence="3" id="KW-0645">Protease</keyword>
<name>A0A0X2NMG7_9CORY</name>
<accession>A0A0X2NMG7</accession>
<dbReference type="Gene3D" id="3.40.630.10">
    <property type="entry name" value="Zn peptidases"/>
    <property type="match status" value="1"/>
</dbReference>
<evidence type="ECO:0000259" key="9">
    <source>
        <dbReference type="Pfam" id="PF00883"/>
    </source>
</evidence>
<evidence type="ECO:0000256" key="6">
    <source>
        <dbReference type="ARBA" id="ARBA00049972"/>
    </source>
</evidence>
<protein>
    <recommendedName>
        <fullName evidence="7">Probable cytosol aminopeptidase</fullName>
    </recommendedName>
    <alternativeName>
        <fullName evidence="8">Leucine aminopeptidase</fullName>
    </alternativeName>
    <alternativeName>
        <fullName evidence="5">Leucyl aminopeptidase</fullName>
    </alternativeName>
</protein>
<comment type="function">
    <text evidence="6">Presumably involved in the processing and regular turnover of intracellular proteins. Catalyzes the removal of unsubstituted N-terminal amino acids from various peptides.</text>
</comment>
<dbReference type="GO" id="GO:0030145">
    <property type="term" value="F:manganese ion binding"/>
    <property type="evidence" value="ECO:0007669"/>
    <property type="project" value="InterPro"/>
</dbReference>
<organism evidence="10 11">
    <name type="scientific">Corynebacterium variabile</name>
    <dbReference type="NCBI Taxonomy" id="1727"/>
    <lineage>
        <taxon>Bacteria</taxon>
        <taxon>Bacillati</taxon>
        <taxon>Actinomycetota</taxon>
        <taxon>Actinomycetes</taxon>
        <taxon>Mycobacteriales</taxon>
        <taxon>Corynebacteriaceae</taxon>
        <taxon>Corynebacterium</taxon>
    </lineage>
</organism>
<feature type="domain" description="Cytosol aminopeptidase" evidence="9">
    <location>
        <begin position="258"/>
        <end position="456"/>
    </location>
</feature>
<evidence type="ECO:0000256" key="8">
    <source>
        <dbReference type="ARBA" id="ARBA00050061"/>
    </source>
</evidence>
<keyword evidence="4 10" id="KW-0378">Hydrolase</keyword>
<dbReference type="PANTHER" id="PTHR11963:SF23">
    <property type="entry name" value="CYTOSOL AMINOPEPTIDASE"/>
    <property type="match status" value="1"/>
</dbReference>
<dbReference type="GO" id="GO:0070006">
    <property type="term" value="F:metalloaminopeptidase activity"/>
    <property type="evidence" value="ECO:0007669"/>
    <property type="project" value="InterPro"/>
</dbReference>
<reference evidence="11" key="1">
    <citation type="submission" date="2015-11" db="EMBL/GenBank/DDBJ databases">
        <authorList>
            <person name="Dugat-Bony E."/>
        </authorList>
    </citation>
    <scope>NUCLEOTIDE SEQUENCE [LARGE SCALE GENOMIC DNA]</scope>
    <source>
        <strain evidence="11">Mu292</strain>
    </source>
</reference>
<gene>
    <name evidence="10" type="ORF">CVAR292_01356</name>
</gene>
<dbReference type="RefSeq" id="WP_014010382.1">
    <property type="nucleotide sequence ID" value="NZ_FAUH01000008.1"/>
</dbReference>
<dbReference type="EMBL" id="FAUH01000008">
    <property type="protein sequence ID" value="CUU66019.1"/>
    <property type="molecule type" value="Genomic_DNA"/>
</dbReference>
<keyword evidence="11" id="KW-1185">Reference proteome</keyword>
<evidence type="ECO:0000256" key="4">
    <source>
        <dbReference type="ARBA" id="ARBA00022801"/>
    </source>
</evidence>
<dbReference type="GO" id="GO:0005737">
    <property type="term" value="C:cytoplasm"/>
    <property type="evidence" value="ECO:0007669"/>
    <property type="project" value="InterPro"/>
</dbReference>
<evidence type="ECO:0000256" key="2">
    <source>
        <dbReference type="ARBA" id="ARBA00022438"/>
    </source>
</evidence>
<comment type="similarity">
    <text evidence="1">Belongs to the peptidase M17 family.</text>
</comment>
<dbReference type="GO" id="GO:0006508">
    <property type="term" value="P:proteolysis"/>
    <property type="evidence" value="ECO:0007669"/>
    <property type="project" value="UniProtKB-KW"/>
</dbReference>
<proteinExistence type="inferred from homology"/>
<dbReference type="Proteomes" id="UP000182498">
    <property type="component" value="Unassembled WGS sequence"/>
</dbReference>
<dbReference type="OrthoDB" id="9809354at2"/>
<sequence>MSTTIPTLASGAPATGSEVIDCRIIVRATPSAVVRPAADGVWEVHVPEHPVPLTDLAELPEEPRLGDDGWRDAGSRLVRRLTDLVAVHPVKAKRHLVQVHVPASTTRRNLRNLAQGLVGAGHTPLAGAPEADLAVPAVRDIRIALSAVSGDTASAADRELRLGAELGAAAALADALGAVPDGSMTLDWWRQQTRGLFHGRPGVRVKVRTGDWLERKGLDGVRAASADPSRTAGLVEITWDPAAADGELTDDRPDAVLVGGAVVPAVLSALSRLHSPQKVIGLVPVTGLPADLRPPLTGRPEEVVTHVGGRTTTLHVTGDETGRAETVSRLATADALAYGVQRHRPRRIISAGPTSTGAKTALGTRTGALFTEDPVLARRFTLRGAKVGERWWPMPLPTDIAPEPDGPDLLNSALYLRGFTGDVTHIHLDTAGPAAATTPAGDTVSGVTGFPARTLVEWLRK</sequence>
<evidence type="ECO:0000256" key="5">
    <source>
        <dbReference type="ARBA" id="ARBA00033172"/>
    </source>
</evidence>